<dbReference type="Proteomes" id="UP000012019">
    <property type="component" value="Unassembled WGS sequence"/>
</dbReference>
<dbReference type="InterPro" id="IPR050811">
    <property type="entry name" value="Phosphate_ABC_transporter"/>
</dbReference>
<feature type="signal peptide" evidence="2">
    <location>
        <begin position="1"/>
        <end position="20"/>
    </location>
</feature>
<gene>
    <name evidence="4" type="ORF">MPL1_01991</name>
</gene>
<keyword evidence="5" id="KW-1185">Reference proteome</keyword>
<dbReference type="RefSeq" id="WP_009725447.1">
    <property type="nucleotide sequence ID" value="NZ_APHR01000009.1"/>
</dbReference>
<dbReference type="EMBL" id="APHR01000009">
    <property type="protein sequence ID" value="EMR14030.1"/>
    <property type="molecule type" value="Genomic_DNA"/>
</dbReference>
<name>M7PJF1_9GAMM</name>
<dbReference type="PANTHER" id="PTHR30570:SF1">
    <property type="entry name" value="PHOSPHATE-BINDING PROTEIN PSTS"/>
    <property type="match status" value="1"/>
</dbReference>
<dbReference type="eggNOG" id="COG0226">
    <property type="taxonomic scope" value="Bacteria"/>
</dbReference>
<dbReference type="SUPFAM" id="SSF53850">
    <property type="entry name" value="Periplasmic binding protein-like II"/>
    <property type="match status" value="1"/>
</dbReference>
<dbReference type="AlphaFoldDB" id="M7PJF1"/>
<dbReference type="PATRIC" id="fig|1286106.3.peg.401"/>
<evidence type="ECO:0000313" key="5">
    <source>
        <dbReference type="Proteomes" id="UP000012019"/>
    </source>
</evidence>
<reference evidence="4 5" key="1">
    <citation type="journal article" date="2013" name="Genome Announc.">
        <title>Draft Genome Sequence of Methylophaga lonarensis MPLT, a Haloalkaliphilic (Non-Methane-Utilizing) Methylotroph.</title>
        <authorList>
            <person name="Shetty S.A."/>
            <person name="Marathe N.P."/>
            <person name="Munot H."/>
            <person name="Antony C.P."/>
            <person name="Dhotre D.P."/>
            <person name="Murrell J.C."/>
            <person name="Shouche Y.S."/>
        </authorList>
    </citation>
    <scope>NUCLEOTIDE SEQUENCE [LARGE SCALE GENOMIC DNA]</scope>
    <source>
        <strain evidence="4 5">MPL</strain>
    </source>
</reference>
<dbReference type="OrthoDB" id="9790048at2"/>
<feature type="domain" description="PBP" evidence="3">
    <location>
        <begin position="20"/>
        <end position="271"/>
    </location>
</feature>
<evidence type="ECO:0000313" key="4">
    <source>
        <dbReference type="EMBL" id="EMR14030.1"/>
    </source>
</evidence>
<accession>M7PJF1</accession>
<evidence type="ECO:0000256" key="2">
    <source>
        <dbReference type="SAM" id="SignalP"/>
    </source>
</evidence>
<organism evidence="4 5">
    <name type="scientific">Methylophaga lonarensis MPL</name>
    <dbReference type="NCBI Taxonomy" id="1286106"/>
    <lineage>
        <taxon>Bacteria</taxon>
        <taxon>Pseudomonadati</taxon>
        <taxon>Pseudomonadota</taxon>
        <taxon>Gammaproteobacteria</taxon>
        <taxon>Thiotrichales</taxon>
        <taxon>Piscirickettsiaceae</taxon>
        <taxon>Methylophaga</taxon>
    </lineage>
</organism>
<dbReference type="STRING" id="1286106.MPL1_01991"/>
<proteinExistence type="predicted"/>
<protein>
    <submittedName>
        <fullName evidence="4">Phosphate ABC transporter substrate-binding protein</fullName>
    </submittedName>
</protein>
<evidence type="ECO:0000256" key="1">
    <source>
        <dbReference type="ARBA" id="ARBA00022729"/>
    </source>
</evidence>
<sequence length="288" mass="30924">MRLLFAASLISVSFTSTALADDGKLFLSGSTTLIPIVSNAAEAFTQQYQTWDQFDATLPSQAIVIETSGGGSGQGVRAVLDKVADAGMVARDLRPQEVEAMGDHQVVRVGIDAVAIAARHDNPLHSIHDNLDTDTLKSIFSGEVSRYNQIDNNLADQEVVLLVRDSSAGSAVMLQRQILGETPVSDRALQMSSQGQLLRTLLGNPFTFAYISAGLVNANEELKAFALNGVAPTQSNVVSGDYTLARPLLIVYQDADNAYLDAFMRYLLSDDGQKVVTDLGYIPVKADQ</sequence>
<feature type="chain" id="PRO_5004082924" evidence="2">
    <location>
        <begin position="21"/>
        <end position="288"/>
    </location>
</feature>
<keyword evidence="1 2" id="KW-0732">Signal</keyword>
<dbReference type="InterPro" id="IPR024370">
    <property type="entry name" value="PBP_domain"/>
</dbReference>
<dbReference type="Pfam" id="PF12849">
    <property type="entry name" value="PBP_like_2"/>
    <property type="match status" value="1"/>
</dbReference>
<evidence type="ECO:0000259" key="3">
    <source>
        <dbReference type="Pfam" id="PF12849"/>
    </source>
</evidence>
<comment type="caution">
    <text evidence="4">The sequence shown here is derived from an EMBL/GenBank/DDBJ whole genome shotgun (WGS) entry which is preliminary data.</text>
</comment>
<dbReference type="Gene3D" id="3.40.190.10">
    <property type="entry name" value="Periplasmic binding protein-like II"/>
    <property type="match status" value="2"/>
</dbReference>
<dbReference type="PANTHER" id="PTHR30570">
    <property type="entry name" value="PERIPLASMIC PHOSPHATE BINDING COMPONENT OF PHOSPHATE ABC TRANSPORTER"/>
    <property type="match status" value="1"/>
</dbReference>